<organism evidence="1">
    <name type="scientific">Hyperionvirus sp</name>
    <dbReference type="NCBI Taxonomy" id="2487770"/>
    <lineage>
        <taxon>Viruses</taxon>
        <taxon>Varidnaviria</taxon>
        <taxon>Bamfordvirae</taxon>
        <taxon>Nucleocytoviricota</taxon>
        <taxon>Megaviricetes</taxon>
        <taxon>Imitervirales</taxon>
        <taxon>Mimiviridae</taxon>
        <taxon>Klosneuvirinae</taxon>
    </lineage>
</organism>
<proteinExistence type="predicted"/>
<protein>
    <submittedName>
        <fullName evidence="1">Uncharacterized protein</fullName>
    </submittedName>
</protein>
<name>A0A3G5A8V2_9VIRU</name>
<reference evidence="1" key="1">
    <citation type="submission" date="2018-10" db="EMBL/GenBank/DDBJ databases">
        <title>Hidden diversity of soil giant viruses.</title>
        <authorList>
            <person name="Schulz F."/>
            <person name="Alteio L."/>
            <person name="Goudeau D."/>
            <person name="Ryan E.M."/>
            <person name="Malmstrom R.R."/>
            <person name="Blanchard J."/>
            <person name="Woyke T."/>
        </authorList>
    </citation>
    <scope>NUCLEOTIDE SEQUENCE</scope>
    <source>
        <strain evidence="1">HYV1</strain>
    </source>
</reference>
<gene>
    <name evidence="1" type="ORF">Hyperionvirus7_73</name>
</gene>
<dbReference type="EMBL" id="MK072389">
    <property type="protein sequence ID" value="AYV83502.1"/>
    <property type="molecule type" value="Genomic_DNA"/>
</dbReference>
<evidence type="ECO:0000313" key="1">
    <source>
        <dbReference type="EMBL" id="AYV83502.1"/>
    </source>
</evidence>
<sequence>MHWAEVLKGDTGYYDIKNDIDNLRKFCECYLSALMNYDIYFIAGAPLISAYDFWNHKYPDTPAVRVAHDIFFSEIHSDIAGYDYTYIESVYPFLKSFQNFALNKKILIISAFKDGIDKQKDNLDNLIKNYKFPKFELLTYKTPLTYNYSDSQIKFPLPHNNYHETLDSICKDVQGIDFDIALLGCGAYGAPLGSFIKNIGKKAIYIGAIIALFFGVGGDRWNTTFFNEKINRGQFILPLEIINMKIDKGKLPKINEALTDYF</sequence>
<accession>A0A3G5A8V2</accession>